<dbReference type="EMBL" id="RKHR01000005">
    <property type="protein sequence ID" value="ROR99986.1"/>
    <property type="molecule type" value="Genomic_DNA"/>
</dbReference>
<feature type="domain" description="LysM" evidence="2">
    <location>
        <begin position="418"/>
        <end position="462"/>
    </location>
</feature>
<gene>
    <name evidence="3" type="ORF">EDC56_2621</name>
</gene>
<dbReference type="SUPFAM" id="SSF54106">
    <property type="entry name" value="LysM domain"/>
    <property type="match status" value="3"/>
</dbReference>
<proteinExistence type="inferred from homology"/>
<dbReference type="GO" id="GO:0000270">
    <property type="term" value="P:peptidoglycan metabolic process"/>
    <property type="evidence" value="ECO:0007669"/>
    <property type="project" value="InterPro"/>
</dbReference>
<dbReference type="RefSeq" id="WP_123712985.1">
    <property type="nucleotide sequence ID" value="NZ_RKHR01000005.1"/>
</dbReference>
<dbReference type="CDD" id="cd00118">
    <property type="entry name" value="LysM"/>
    <property type="match status" value="3"/>
</dbReference>
<dbReference type="Pfam" id="PF01464">
    <property type="entry name" value="SLT"/>
    <property type="match status" value="1"/>
</dbReference>
<dbReference type="Gene3D" id="1.10.530.10">
    <property type="match status" value="1"/>
</dbReference>
<dbReference type="OrthoDB" id="9815002at2"/>
<dbReference type="PROSITE" id="PS51782">
    <property type="entry name" value="LYSM"/>
    <property type="match status" value="3"/>
</dbReference>
<evidence type="ECO:0000313" key="4">
    <source>
        <dbReference type="Proteomes" id="UP000275394"/>
    </source>
</evidence>
<evidence type="ECO:0000313" key="3">
    <source>
        <dbReference type="EMBL" id="ROR99986.1"/>
    </source>
</evidence>
<dbReference type="InterPro" id="IPR036779">
    <property type="entry name" value="LysM_dom_sf"/>
</dbReference>
<protein>
    <submittedName>
        <fullName evidence="3">Membrane-bound lytic murein transglycosylase D</fullName>
    </submittedName>
</protein>
<dbReference type="Proteomes" id="UP000275394">
    <property type="component" value="Unassembled WGS sequence"/>
</dbReference>
<dbReference type="InterPro" id="IPR023346">
    <property type="entry name" value="Lysozyme-like_dom_sf"/>
</dbReference>
<name>A0A3N2DJM7_9GAMM</name>
<dbReference type="GO" id="GO:0008932">
    <property type="term" value="F:lytic endotransglycosylase activity"/>
    <property type="evidence" value="ECO:0007669"/>
    <property type="project" value="TreeGrafter"/>
</dbReference>
<feature type="domain" description="LysM" evidence="2">
    <location>
        <begin position="473"/>
        <end position="517"/>
    </location>
</feature>
<dbReference type="CDD" id="cd16894">
    <property type="entry name" value="MltD-like"/>
    <property type="match status" value="1"/>
</dbReference>
<dbReference type="Gene3D" id="3.10.350.10">
    <property type="entry name" value="LysM domain"/>
    <property type="match status" value="3"/>
</dbReference>
<sequence length="523" mass="59353">MPNISRPFIRLLTCSSITILIACSPIKQNSDLTTVKDEKFKLDEQQSRYTVKSKNNCRPSEQQQGDDYQAVYYDDVWQRLRDNFKLDRELNRPEVQAQIAAFKHKPHSLQRISKKASPYLFHIANRIEEKGLPMELALLPVIESAYNPFAHSYARASGMWQFMPNTGRIFGLKQDWWYDGRRDIISSTDAALSYFEELTKRYDGDWPLALAAYNSGMGTVDRAIKRNRAAGKPTDYWSLSLPRETKRYVPKLLALAEIFSHPQRYNITLAPVDNTPFFVAVDVGSQIDISQAAKMAGLPNKQLRQLNPAFNRWATDPHGRHELLIPIDNVDNFQRELAKLDPSKRVSWDHYKVRSGDSLGLIAQRHQTTVQTLQTVNKINGNLIRVGQLLMIPLNNDGTSLGANSDYASKSKTATTKRYHTVRSGESLWTIAKRNGVNIRQLASWNNMGTRDTLSVGKKLVLLSPSADSTQKLGYKVKRGDSLARIAGNFNVKVNDIVRWNTLSKEAYIQPGQHLTLYVQASN</sequence>
<comment type="caution">
    <text evidence="3">The sequence shown here is derived from an EMBL/GenBank/DDBJ whole genome shotgun (WGS) entry which is preliminary data.</text>
</comment>
<evidence type="ECO:0000256" key="1">
    <source>
        <dbReference type="ARBA" id="ARBA00007734"/>
    </source>
</evidence>
<evidence type="ECO:0000259" key="2">
    <source>
        <dbReference type="PROSITE" id="PS51782"/>
    </source>
</evidence>
<dbReference type="InterPro" id="IPR008258">
    <property type="entry name" value="Transglycosylase_SLT_dom_1"/>
</dbReference>
<comment type="similarity">
    <text evidence="1">Belongs to the transglycosylase Slt family.</text>
</comment>
<reference evidence="3 4" key="1">
    <citation type="submission" date="2018-11" db="EMBL/GenBank/DDBJ databases">
        <title>Genomic Encyclopedia of Type Strains, Phase IV (KMG-IV): sequencing the most valuable type-strain genomes for metagenomic binning, comparative biology and taxonomic classification.</title>
        <authorList>
            <person name="Goeker M."/>
        </authorList>
    </citation>
    <scope>NUCLEOTIDE SEQUENCE [LARGE SCALE GENOMIC DNA]</scope>
    <source>
        <strain evidence="3 4">DSM 100316</strain>
    </source>
</reference>
<dbReference type="InterPro" id="IPR000189">
    <property type="entry name" value="Transglyc_AS"/>
</dbReference>
<dbReference type="AlphaFoldDB" id="A0A3N2DJM7"/>
<accession>A0A3N2DJM7</accession>
<dbReference type="PANTHER" id="PTHR33734">
    <property type="entry name" value="LYSM DOMAIN-CONTAINING GPI-ANCHORED PROTEIN 2"/>
    <property type="match status" value="1"/>
</dbReference>
<feature type="domain" description="LysM" evidence="2">
    <location>
        <begin position="349"/>
        <end position="392"/>
    </location>
</feature>
<dbReference type="InterPro" id="IPR018392">
    <property type="entry name" value="LysM"/>
</dbReference>
<dbReference type="PROSITE" id="PS51257">
    <property type="entry name" value="PROKAR_LIPOPROTEIN"/>
    <property type="match status" value="1"/>
</dbReference>
<dbReference type="SUPFAM" id="SSF53955">
    <property type="entry name" value="Lysozyme-like"/>
    <property type="match status" value="1"/>
</dbReference>
<organism evidence="3 4">
    <name type="scientific">Sinobacterium caligoides</name>
    <dbReference type="NCBI Taxonomy" id="933926"/>
    <lineage>
        <taxon>Bacteria</taxon>
        <taxon>Pseudomonadati</taxon>
        <taxon>Pseudomonadota</taxon>
        <taxon>Gammaproteobacteria</taxon>
        <taxon>Cellvibrionales</taxon>
        <taxon>Spongiibacteraceae</taxon>
        <taxon>Sinobacterium</taxon>
    </lineage>
</organism>
<dbReference type="GO" id="GO:0016020">
    <property type="term" value="C:membrane"/>
    <property type="evidence" value="ECO:0007669"/>
    <property type="project" value="InterPro"/>
</dbReference>
<dbReference type="PANTHER" id="PTHR33734:SF22">
    <property type="entry name" value="MEMBRANE-BOUND LYTIC MUREIN TRANSGLYCOSYLASE D"/>
    <property type="match status" value="1"/>
</dbReference>
<dbReference type="PROSITE" id="PS00922">
    <property type="entry name" value="TRANSGLYCOSYLASE"/>
    <property type="match status" value="1"/>
</dbReference>
<dbReference type="Pfam" id="PF01476">
    <property type="entry name" value="LysM"/>
    <property type="match status" value="3"/>
</dbReference>
<dbReference type="SMART" id="SM00257">
    <property type="entry name" value="LysM"/>
    <property type="match status" value="3"/>
</dbReference>
<keyword evidence="4" id="KW-1185">Reference proteome</keyword>